<keyword evidence="3" id="KW-1185">Reference proteome</keyword>
<accession>A0ABR4ZFW9</accession>
<evidence type="ECO:0000313" key="3">
    <source>
        <dbReference type="Proteomes" id="UP000031364"/>
    </source>
</evidence>
<reference evidence="2 3" key="1">
    <citation type="journal article" date="2014" name="Int. J. Syst. Evol. Microbiol.">
        <title>Nocardia vulneris sp. nov., isolated from wounds of human patients in North America.</title>
        <authorList>
            <person name="Lasker B.A."/>
            <person name="Bell M."/>
            <person name="Klenk H.P."/>
            <person name="Sproer C."/>
            <person name="Schumann C."/>
            <person name="Schumann P."/>
            <person name="Brown J.M."/>
        </authorList>
    </citation>
    <scope>NUCLEOTIDE SEQUENCE [LARGE SCALE GENOMIC DNA]</scope>
    <source>
        <strain evidence="2 3">W9851</strain>
    </source>
</reference>
<protein>
    <submittedName>
        <fullName evidence="2">Tartronate-semialdehyde synthase</fullName>
    </submittedName>
</protein>
<dbReference type="Pfam" id="PF02776">
    <property type="entry name" value="TPP_enzyme_N"/>
    <property type="match status" value="1"/>
</dbReference>
<evidence type="ECO:0000313" key="2">
    <source>
        <dbReference type="EMBL" id="KIA64163.1"/>
    </source>
</evidence>
<proteinExistence type="predicted"/>
<sequence length="55" mass="5677">MARMRAVDAAVLILVKEGASQAFGLPGAAINPFYSAMRAHGGMGHVLARHVEAAS</sequence>
<dbReference type="Proteomes" id="UP000031364">
    <property type="component" value="Unassembled WGS sequence"/>
</dbReference>
<dbReference type="SUPFAM" id="SSF52518">
    <property type="entry name" value="Thiamin diphosphate-binding fold (THDP-binding)"/>
    <property type="match status" value="1"/>
</dbReference>
<gene>
    <name evidence="2" type="ORF">FG87_14450</name>
</gene>
<feature type="non-terminal residue" evidence="2">
    <location>
        <position position="55"/>
    </location>
</feature>
<organism evidence="2 3">
    <name type="scientific">Nocardia vulneris</name>
    <dbReference type="NCBI Taxonomy" id="1141657"/>
    <lineage>
        <taxon>Bacteria</taxon>
        <taxon>Bacillati</taxon>
        <taxon>Actinomycetota</taxon>
        <taxon>Actinomycetes</taxon>
        <taxon>Mycobacteriales</taxon>
        <taxon>Nocardiaceae</taxon>
        <taxon>Nocardia</taxon>
    </lineage>
</organism>
<name>A0ABR4ZFW9_9NOCA</name>
<feature type="domain" description="Thiamine pyrophosphate enzyme N-terminal TPP-binding" evidence="1">
    <location>
        <begin position="4"/>
        <end position="54"/>
    </location>
</feature>
<comment type="caution">
    <text evidence="2">The sequence shown here is derived from an EMBL/GenBank/DDBJ whole genome shotgun (WGS) entry which is preliminary data.</text>
</comment>
<evidence type="ECO:0000259" key="1">
    <source>
        <dbReference type="Pfam" id="PF02776"/>
    </source>
</evidence>
<dbReference type="Gene3D" id="3.40.50.970">
    <property type="match status" value="1"/>
</dbReference>
<dbReference type="InterPro" id="IPR029061">
    <property type="entry name" value="THDP-binding"/>
</dbReference>
<dbReference type="EMBL" id="JNFP01000015">
    <property type="protein sequence ID" value="KIA64163.1"/>
    <property type="molecule type" value="Genomic_DNA"/>
</dbReference>
<dbReference type="RefSeq" id="WP_043669988.1">
    <property type="nucleotide sequence ID" value="NZ_BDCI01000017.1"/>
</dbReference>
<dbReference type="InterPro" id="IPR012001">
    <property type="entry name" value="Thiamin_PyroP_enz_TPP-bd_dom"/>
</dbReference>